<feature type="transmembrane region" description="Helical" evidence="1">
    <location>
        <begin position="286"/>
        <end position="308"/>
    </location>
</feature>
<keyword evidence="1" id="KW-0472">Membrane</keyword>
<proteinExistence type="predicted"/>
<dbReference type="SUPFAM" id="SSF49599">
    <property type="entry name" value="TRAF domain-like"/>
    <property type="match status" value="1"/>
</dbReference>
<keyword evidence="1" id="KW-1133">Transmembrane helix</keyword>
<dbReference type="Gene3D" id="3.30.40.10">
    <property type="entry name" value="Zinc/RING finger domain, C3HC4 (zinc finger)"/>
    <property type="match status" value="2"/>
</dbReference>
<dbReference type="OrthoDB" id="9049620at2759"/>
<evidence type="ECO:0000313" key="3">
    <source>
        <dbReference type="EMBL" id="CAF4130533.1"/>
    </source>
</evidence>
<feature type="transmembrane region" description="Helical" evidence="1">
    <location>
        <begin position="376"/>
        <end position="393"/>
    </location>
</feature>
<organism evidence="2 4">
    <name type="scientific">Rotaria socialis</name>
    <dbReference type="NCBI Taxonomy" id="392032"/>
    <lineage>
        <taxon>Eukaryota</taxon>
        <taxon>Metazoa</taxon>
        <taxon>Spiralia</taxon>
        <taxon>Gnathifera</taxon>
        <taxon>Rotifera</taxon>
        <taxon>Eurotatoria</taxon>
        <taxon>Bdelloidea</taxon>
        <taxon>Philodinida</taxon>
        <taxon>Philodinidae</taxon>
        <taxon>Rotaria</taxon>
    </lineage>
</organism>
<dbReference type="Proteomes" id="UP000663873">
    <property type="component" value="Unassembled WGS sequence"/>
</dbReference>
<feature type="transmembrane region" description="Helical" evidence="1">
    <location>
        <begin position="346"/>
        <end position="370"/>
    </location>
</feature>
<evidence type="ECO:0000313" key="5">
    <source>
        <dbReference type="Proteomes" id="UP000663873"/>
    </source>
</evidence>
<feature type="transmembrane region" description="Helical" evidence="1">
    <location>
        <begin position="314"/>
        <end position="334"/>
    </location>
</feature>
<keyword evidence="5" id="KW-1185">Reference proteome</keyword>
<dbReference type="InterPro" id="IPR013083">
    <property type="entry name" value="Znf_RING/FYVE/PHD"/>
</dbReference>
<dbReference type="EMBL" id="CAJNXB010004255">
    <property type="protein sequence ID" value="CAF3366627.1"/>
    <property type="molecule type" value="Genomic_DNA"/>
</dbReference>
<dbReference type="Proteomes" id="UP000663825">
    <property type="component" value="Unassembled WGS sequence"/>
</dbReference>
<name>A0A817XE01_9BILA</name>
<accession>A0A817XE01</accession>
<protein>
    <recommendedName>
        <fullName evidence="6">RING-type domain-containing protein</fullName>
    </recommendedName>
</protein>
<gene>
    <name evidence="2" type="ORF">TIS948_LOCUS24667</name>
    <name evidence="3" type="ORF">UJA718_LOCUS2201</name>
</gene>
<evidence type="ECO:0000313" key="4">
    <source>
        <dbReference type="Proteomes" id="UP000663825"/>
    </source>
</evidence>
<comment type="caution">
    <text evidence="2">The sequence shown here is derived from an EMBL/GenBank/DDBJ whole genome shotgun (WGS) entry which is preliminary data.</text>
</comment>
<evidence type="ECO:0000313" key="2">
    <source>
        <dbReference type="EMBL" id="CAF3366627.1"/>
    </source>
</evidence>
<feature type="transmembrane region" description="Helical" evidence="1">
    <location>
        <begin position="254"/>
        <end position="279"/>
    </location>
</feature>
<dbReference type="PANTHER" id="PTHR10131:SF94">
    <property type="entry name" value="TNF RECEPTOR-ASSOCIATED FACTOR 4"/>
    <property type="match status" value="1"/>
</dbReference>
<dbReference type="EMBL" id="CAJOBP010000144">
    <property type="protein sequence ID" value="CAF4130533.1"/>
    <property type="molecule type" value="Genomic_DNA"/>
</dbReference>
<reference evidence="2" key="1">
    <citation type="submission" date="2021-02" db="EMBL/GenBank/DDBJ databases">
        <authorList>
            <person name="Nowell W R."/>
        </authorList>
    </citation>
    <scope>NUCLEOTIDE SEQUENCE</scope>
</reference>
<sequence length="415" mass="47712">MDSDESYIDRERIVNDDFLVPNEYFCPICHCLLWKPVSCSSCQNLFCCKCIQKCLEINPTTCPFRCTPFEINRAPPHIQSIVGRLRIRCRNTSFGCTQILSYDSLEQHEHVACIFRTKRCTTCEELVLVNQIDEHQLLCQPTVLKCNWCECAVERTLFESHSQACLEQMLSRLLPQLRDTENGVNNTTATGEITTGRNLLLAWYQRSMEEIANPPTISLPGLQRVFESRQGSLLYRLSSMFLLLLRNPKTVPHILIMLFYIGFVSVVTFLIISISATILQRMKASVYLACAQTLLFSGLLTFGLPVLFQTFHDTTIIIFVSLVCIFYQSAYPFFKLDLLEMSETPTVLSVYYIAIFLLMKFSLLLIRLYIYCIPPYLTATCLAWTTFFLAFCLRRILNPVPPVIPVTNDENDIFF</sequence>
<dbReference type="AlphaFoldDB" id="A0A817XE01"/>
<evidence type="ECO:0008006" key="6">
    <source>
        <dbReference type="Google" id="ProtNLM"/>
    </source>
</evidence>
<keyword evidence="1" id="KW-0812">Transmembrane</keyword>
<dbReference type="PANTHER" id="PTHR10131">
    <property type="entry name" value="TNF RECEPTOR ASSOCIATED FACTOR"/>
    <property type="match status" value="1"/>
</dbReference>
<evidence type="ECO:0000256" key="1">
    <source>
        <dbReference type="SAM" id="Phobius"/>
    </source>
</evidence>
<dbReference type="SUPFAM" id="SSF57850">
    <property type="entry name" value="RING/U-box"/>
    <property type="match status" value="1"/>
</dbReference>